<evidence type="ECO:0000313" key="4">
    <source>
        <dbReference type="Proteomes" id="UP000321750"/>
    </source>
</evidence>
<evidence type="ECO:0000256" key="1">
    <source>
        <dbReference type="SAM" id="Coils"/>
    </source>
</evidence>
<dbReference type="OrthoDB" id="8429573at2"/>
<dbReference type="InterPro" id="IPR010090">
    <property type="entry name" value="Phage_tape_meas"/>
</dbReference>
<sequence>MGNLTSTLSIRLNDDVSGPAARAAGALHKLGASGNDLKKLGAASPETARLIAQLEKLRAEAEKIGKIRTALDGVKASGAAYREARQDVTRLTGELAKARTTAEALKGVKGKAEERGKAEEEVRRLDRALRRATSNVDTTKDAFRASGQALRTARAEMTSAGVSAKSLSAAETAIGAAAAKTNAELAKQIGLLDRVSSHATSLAKANRDMTRAMGESARAQNRQIEAQTRQRDASRRLVDGMSLPARAARAEARVARAEAASARAELLEARRQARKETLGLIAGAAGVKAAHGVGHGAHASLETYREFDRERRFGKAVMGLTDEEQEPLIKQAIHMGASTKYNDVQVLESQRELAARGLNKDQVMGLMEPAANLGQSLDLSLPAAVKQMEGALFGFKKDISTTEAAKYSARQTADLQVKAAKVSGMTPEDLTQAYKYAATPARMAGVSEEMMLAFAGISKKANMGGDESGVAFRALIANAVSPTRKGKEAMLANGLDYKNYQRNPDSLKLDPFVKNIAAQYGVELNKSSREGLGKIFADKDVISDPSKFAPAVTKLLSDTLGGDDAKSKKSIAGAANRYRDASMQSVDVNALMADLMKKLPGNLQLANALFGSKQGSRIATALGDPATVNHIVDELKNHSEGFSEKISAERMAGFDGAVSRFEGAVKNLETSIGRAWDSNGSGGPLTALTNMAGKATQALAELSPNATMAASGLAAIGGLAAGLYGTWKIAKTVLGFGSGVALTASATALDASAAALTAAAAKLAGGSVVDNASKAASAAPGAASAAPALAAAGVVGAAIGTAAGGAFAVYATTKQLPKMAAEHGASGLDYATGGAMDGNPMAGLAPERPYVRDWWKRTAPTWLGGDKAGTGQSASPVEIDTSGAEEKLRALSDQTVAPKADASSLDQIGTKADEAKQKLGEVSSTTVAPQVDTSGLDTAIAKAGQLKAALASAGSAMSALGSGRVRQAQSDNH</sequence>
<feature type="domain" description="Phage tail tape measure protein" evidence="2">
    <location>
        <begin position="330"/>
        <end position="503"/>
    </location>
</feature>
<evidence type="ECO:0000259" key="2">
    <source>
        <dbReference type="Pfam" id="PF10145"/>
    </source>
</evidence>
<gene>
    <name evidence="3" type="ORF">MGN01_36770</name>
</gene>
<protein>
    <recommendedName>
        <fullName evidence="2">Phage tail tape measure protein domain-containing protein</fullName>
    </recommendedName>
</protein>
<feature type="coiled-coil region" evidence="1">
    <location>
        <begin position="202"/>
        <end position="276"/>
    </location>
</feature>
<dbReference type="Proteomes" id="UP000321750">
    <property type="component" value="Unassembled WGS sequence"/>
</dbReference>
<dbReference type="AlphaFoldDB" id="A0A512JPH4"/>
<dbReference type="RefSeq" id="WP_147048242.1">
    <property type="nucleotide sequence ID" value="NZ_BJZV01000023.1"/>
</dbReference>
<feature type="coiled-coil region" evidence="1">
    <location>
        <begin position="81"/>
        <end position="135"/>
    </location>
</feature>
<dbReference type="EMBL" id="BJZV01000023">
    <property type="protein sequence ID" value="GEP11832.1"/>
    <property type="molecule type" value="Genomic_DNA"/>
</dbReference>
<reference evidence="3 4" key="1">
    <citation type="submission" date="2019-07" db="EMBL/GenBank/DDBJ databases">
        <title>Whole genome shotgun sequence of Methylobacterium gnaphalii NBRC 107716.</title>
        <authorList>
            <person name="Hosoyama A."/>
            <person name="Uohara A."/>
            <person name="Ohji S."/>
            <person name="Ichikawa N."/>
        </authorList>
    </citation>
    <scope>NUCLEOTIDE SEQUENCE [LARGE SCALE GENOMIC DNA]</scope>
    <source>
        <strain evidence="3 4">NBRC 107716</strain>
    </source>
</reference>
<organism evidence="3 4">
    <name type="scientific">Methylobacterium gnaphalii</name>
    <dbReference type="NCBI Taxonomy" id="1010610"/>
    <lineage>
        <taxon>Bacteria</taxon>
        <taxon>Pseudomonadati</taxon>
        <taxon>Pseudomonadota</taxon>
        <taxon>Alphaproteobacteria</taxon>
        <taxon>Hyphomicrobiales</taxon>
        <taxon>Methylobacteriaceae</taxon>
        <taxon>Methylobacterium</taxon>
    </lineage>
</organism>
<evidence type="ECO:0000313" key="3">
    <source>
        <dbReference type="EMBL" id="GEP11832.1"/>
    </source>
</evidence>
<keyword evidence="1" id="KW-0175">Coiled coil</keyword>
<keyword evidence="4" id="KW-1185">Reference proteome</keyword>
<name>A0A512JPH4_9HYPH</name>
<accession>A0A512JPH4</accession>
<dbReference type="NCBIfam" id="TIGR01760">
    <property type="entry name" value="tape_meas_TP901"/>
    <property type="match status" value="1"/>
</dbReference>
<comment type="caution">
    <text evidence="3">The sequence shown here is derived from an EMBL/GenBank/DDBJ whole genome shotgun (WGS) entry which is preliminary data.</text>
</comment>
<proteinExistence type="predicted"/>
<dbReference type="Pfam" id="PF10145">
    <property type="entry name" value="PhageMin_Tail"/>
    <property type="match status" value="1"/>
</dbReference>